<dbReference type="RefSeq" id="WP_156195535.1">
    <property type="nucleotide sequence ID" value="NZ_QTZN02000014.1"/>
</dbReference>
<accession>A0A7M4D540</accession>
<organism evidence="1 4">
    <name type="scientific">Labilibaculum euxinus</name>
    <dbReference type="NCBI Taxonomy" id="2686357"/>
    <lineage>
        <taxon>Bacteria</taxon>
        <taxon>Pseudomonadati</taxon>
        <taxon>Bacteroidota</taxon>
        <taxon>Bacteroidia</taxon>
        <taxon>Marinilabiliales</taxon>
        <taxon>Marinifilaceae</taxon>
        <taxon>Labilibaculum</taxon>
    </lineage>
</organism>
<reference evidence="2 3" key="1">
    <citation type="submission" date="2019-11" db="EMBL/GenBank/DDBJ databases">
        <title>Draft genome sequence of Labilibaculum sp. strain SYP isolated from Black Sea.</title>
        <authorList>
            <person name="Yadav S."/>
            <person name="Villanueva L."/>
        </authorList>
    </citation>
    <scope>NUCLEOTIDE SEQUENCE [LARGE SCALE GENOMIC DNA]</scope>
    <source>
        <strain evidence="2 3">44</strain>
    </source>
</reference>
<dbReference type="OrthoDB" id="1444763at2"/>
<evidence type="ECO:0000313" key="1">
    <source>
        <dbReference type="EMBL" id="MUP37769.1"/>
    </source>
</evidence>
<proteinExistence type="predicted"/>
<dbReference type="EMBL" id="QTZN02000014">
    <property type="protein sequence ID" value="MVB06974.1"/>
    <property type="molecule type" value="Genomic_DNA"/>
</dbReference>
<dbReference type="AlphaFoldDB" id="A0A7M4D540"/>
<reference evidence="1 4" key="2">
    <citation type="submission" date="2019-12" db="EMBL/GenBank/DDBJ databases">
        <title>Draft genome sequence of Labilibaculum sp. strain 44 isolated from deep waters of Black Sea.</title>
        <authorList>
            <person name="Yadav S."/>
            <person name="Villanueva L."/>
        </authorList>
    </citation>
    <scope>NUCLEOTIDE SEQUENCE [LARGE SCALE GENOMIC DNA]</scope>
    <source>
        <strain evidence="1 4">44</strain>
    </source>
</reference>
<comment type="caution">
    <text evidence="1">The sequence shown here is derived from an EMBL/GenBank/DDBJ whole genome shotgun (WGS) entry which is preliminary data.</text>
</comment>
<dbReference type="EMBL" id="WOTW01000014">
    <property type="protein sequence ID" value="MUP37769.1"/>
    <property type="molecule type" value="Genomic_DNA"/>
</dbReference>
<name>A0A7M4D540_9BACT</name>
<dbReference type="Proteomes" id="UP000462449">
    <property type="component" value="Unassembled WGS sequence"/>
</dbReference>
<dbReference type="Proteomes" id="UP000285951">
    <property type="component" value="Unassembled WGS sequence"/>
</dbReference>
<evidence type="ECO:0000313" key="2">
    <source>
        <dbReference type="EMBL" id="MVB06974.1"/>
    </source>
</evidence>
<protein>
    <submittedName>
        <fullName evidence="1">Uncharacterized protein</fullName>
    </submittedName>
</protein>
<evidence type="ECO:0000313" key="3">
    <source>
        <dbReference type="Proteomes" id="UP000285951"/>
    </source>
</evidence>
<sequence>MVKDEYDGIQSVLKSKNYIQKLYSLIRYKILKPIFLLRWDKFIAERIAETLRQDETGILFIGAFHEIIKKLPRDITVLQLKEIAKIRKYQKIIQADYRDNTAHFERLTEYLISKL</sequence>
<keyword evidence="3" id="KW-1185">Reference proteome</keyword>
<evidence type="ECO:0000313" key="4">
    <source>
        <dbReference type="Proteomes" id="UP000462449"/>
    </source>
</evidence>
<gene>
    <name evidence="2" type="ORF">DWB62_008090</name>
    <name evidence="1" type="ORF">GNY23_08090</name>
</gene>